<accession>A0ABQ0Q0S2</accession>
<evidence type="ECO:0000313" key="2">
    <source>
        <dbReference type="Proteomes" id="UP001065047"/>
    </source>
</evidence>
<evidence type="ECO:0000313" key="1">
    <source>
        <dbReference type="EMBL" id="GBQ86323.1"/>
    </source>
</evidence>
<gene>
    <name evidence="1" type="ORF">AA14337_3291</name>
</gene>
<comment type="caution">
    <text evidence="1">The sequence shown here is derived from an EMBL/GenBank/DDBJ whole genome shotgun (WGS) entry which is preliminary data.</text>
</comment>
<organism evidence="1 2">
    <name type="scientific">Acetobacter malorum DSM 14337</name>
    <dbReference type="NCBI Taxonomy" id="1307910"/>
    <lineage>
        <taxon>Bacteria</taxon>
        <taxon>Pseudomonadati</taxon>
        <taxon>Pseudomonadota</taxon>
        <taxon>Alphaproteobacteria</taxon>
        <taxon>Acetobacterales</taxon>
        <taxon>Acetobacteraceae</taxon>
        <taxon>Acetobacter</taxon>
    </lineage>
</organism>
<dbReference type="EMBL" id="BAPF01000059">
    <property type="protein sequence ID" value="GBQ86323.1"/>
    <property type="molecule type" value="Genomic_DNA"/>
</dbReference>
<proteinExistence type="predicted"/>
<name>A0ABQ0Q0S2_9PROT</name>
<dbReference type="Proteomes" id="UP001065047">
    <property type="component" value="Unassembled WGS sequence"/>
</dbReference>
<keyword evidence="2" id="KW-1185">Reference proteome</keyword>
<reference evidence="1" key="1">
    <citation type="submission" date="2013-04" db="EMBL/GenBank/DDBJ databases">
        <title>The genome sequencing project of 58 acetic acid bacteria.</title>
        <authorList>
            <person name="Okamoto-Kainuma A."/>
            <person name="Ishikawa M."/>
            <person name="Umino S."/>
            <person name="Koizumi Y."/>
            <person name="Shiwa Y."/>
            <person name="Yoshikawa H."/>
            <person name="Matsutani M."/>
            <person name="Matsushita K."/>
        </authorList>
    </citation>
    <scope>NUCLEOTIDE SEQUENCE</scope>
    <source>
        <strain evidence="1">DSM 14337</strain>
    </source>
</reference>
<sequence length="76" mass="8813">MQRAPPLTLGRYANSFQGDPIKDAPKDSYLYQTLQEFHEIIDAECPFNALHGRQAFEVRRQGFWSEKEASLQKPED</sequence>
<protein>
    <submittedName>
        <fullName evidence="1">Uncharacterized protein</fullName>
    </submittedName>
</protein>